<feature type="transmembrane region" description="Helical" evidence="1">
    <location>
        <begin position="6"/>
        <end position="29"/>
    </location>
</feature>
<keyword evidence="1" id="KW-1133">Transmembrane helix</keyword>
<keyword evidence="3" id="KW-1185">Reference proteome</keyword>
<dbReference type="Proteomes" id="UP001321473">
    <property type="component" value="Unassembled WGS sequence"/>
</dbReference>
<proteinExistence type="predicted"/>
<feature type="transmembrane region" description="Helical" evidence="1">
    <location>
        <begin position="116"/>
        <end position="134"/>
    </location>
</feature>
<dbReference type="InterPro" id="IPR036259">
    <property type="entry name" value="MFS_trans_sf"/>
</dbReference>
<evidence type="ECO:0000313" key="3">
    <source>
        <dbReference type="Proteomes" id="UP001321473"/>
    </source>
</evidence>
<sequence>MPAFYVLLGAIVVGHYTVVEFSTTIVDYGEDKGMTLSAAKHLITFSSVGQLAGRIVVPLRVPGTRRPLYVLLAKYLGVERTAASSGIVGVVMVPVSLLSLMIVGIFRDNGGSYDRYYRMLGALSLAAAALFIRMSCAAEKTQVQRGDSKKKPYPGLTTDEGLLDTESMVHLVNF</sequence>
<dbReference type="SUPFAM" id="SSF103473">
    <property type="entry name" value="MFS general substrate transporter"/>
    <property type="match status" value="1"/>
</dbReference>
<organism evidence="2 3">
    <name type="scientific">Amblyomma americanum</name>
    <name type="common">Lone star tick</name>
    <dbReference type="NCBI Taxonomy" id="6943"/>
    <lineage>
        <taxon>Eukaryota</taxon>
        <taxon>Metazoa</taxon>
        <taxon>Ecdysozoa</taxon>
        <taxon>Arthropoda</taxon>
        <taxon>Chelicerata</taxon>
        <taxon>Arachnida</taxon>
        <taxon>Acari</taxon>
        <taxon>Parasitiformes</taxon>
        <taxon>Ixodida</taxon>
        <taxon>Ixodoidea</taxon>
        <taxon>Ixodidae</taxon>
        <taxon>Amblyomminae</taxon>
        <taxon>Amblyomma</taxon>
    </lineage>
</organism>
<comment type="caution">
    <text evidence="2">The sequence shown here is derived from an EMBL/GenBank/DDBJ whole genome shotgun (WGS) entry which is preliminary data.</text>
</comment>
<protein>
    <submittedName>
        <fullName evidence="2">Uncharacterized protein</fullName>
    </submittedName>
</protein>
<reference evidence="2 3" key="1">
    <citation type="journal article" date="2023" name="Arcadia Sci">
        <title>De novo assembly of a long-read Amblyomma americanum tick genome.</title>
        <authorList>
            <person name="Chou S."/>
            <person name="Poskanzer K.E."/>
            <person name="Rollins M."/>
            <person name="Thuy-Boun P.S."/>
        </authorList>
    </citation>
    <scope>NUCLEOTIDE SEQUENCE [LARGE SCALE GENOMIC DNA]</scope>
    <source>
        <strain evidence="2">F_SG_1</strain>
        <tissue evidence="2">Salivary glands</tissue>
    </source>
</reference>
<evidence type="ECO:0000313" key="2">
    <source>
        <dbReference type="EMBL" id="KAK8778616.1"/>
    </source>
</evidence>
<gene>
    <name evidence="2" type="ORF">V5799_020042</name>
</gene>
<feature type="transmembrane region" description="Helical" evidence="1">
    <location>
        <begin position="81"/>
        <end position="104"/>
    </location>
</feature>
<keyword evidence="1" id="KW-0812">Transmembrane</keyword>
<name>A0AAQ4EUY5_AMBAM</name>
<evidence type="ECO:0000256" key="1">
    <source>
        <dbReference type="SAM" id="Phobius"/>
    </source>
</evidence>
<accession>A0AAQ4EUY5</accession>
<dbReference type="EMBL" id="JARKHS020010551">
    <property type="protein sequence ID" value="KAK8778616.1"/>
    <property type="molecule type" value="Genomic_DNA"/>
</dbReference>
<dbReference type="AlphaFoldDB" id="A0AAQ4EUY5"/>
<keyword evidence="1" id="KW-0472">Membrane</keyword>